<dbReference type="KEGG" id="ara:Arad_8311"/>
<dbReference type="InterPro" id="IPR013096">
    <property type="entry name" value="Cupin_2"/>
</dbReference>
<dbReference type="HOGENOM" id="CLU_000445_88_9_5"/>
<dbReference type="SUPFAM" id="SSF51182">
    <property type="entry name" value="RmlC-like cupins"/>
    <property type="match status" value="1"/>
</dbReference>
<gene>
    <name evidence="5" type="ordered locus">Arad_8311</name>
</gene>
<dbReference type="AlphaFoldDB" id="B9JI76"/>
<evidence type="ECO:0000313" key="6">
    <source>
        <dbReference type="Proteomes" id="UP000001600"/>
    </source>
</evidence>
<proteinExistence type="predicted"/>
<evidence type="ECO:0000256" key="3">
    <source>
        <dbReference type="ARBA" id="ARBA00023163"/>
    </source>
</evidence>
<dbReference type="SMART" id="SM00342">
    <property type="entry name" value="HTH_ARAC"/>
    <property type="match status" value="1"/>
</dbReference>
<dbReference type="STRING" id="311403.Arad_8311"/>
<accession>B9JI76</accession>
<dbReference type="GO" id="GO:0043565">
    <property type="term" value="F:sequence-specific DNA binding"/>
    <property type="evidence" value="ECO:0007669"/>
    <property type="project" value="InterPro"/>
</dbReference>
<dbReference type="InterPro" id="IPR009057">
    <property type="entry name" value="Homeodomain-like_sf"/>
</dbReference>
<dbReference type="Proteomes" id="UP000001600">
    <property type="component" value="Chromosome 2"/>
</dbReference>
<evidence type="ECO:0000259" key="4">
    <source>
        <dbReference type="PROSITE" id="PS01124"/>
    </source>
</evidence>
<dbReference type="PROSITE" id="PS01124">
    <property type="entry name" value="HTH_ARAC_FAMILY_2"/>
    <property type="match status" value="1"/>
</dbReference>
<dbReference type="EMBL" id="CP000629">
    <property type="protein sequence ID" value="ACM29618.1"/>
    <property type="molecule type" value="Genomic_DNA"/>
</dbReference>
<keyword evidence="1" id="KW-0805">Transcription regulation</keyword>
<dbReference type="Pfam" id="PF12833">
    <property type="entry name" value="HTH_18"/>
    <property type="match status" value="1"/>
</dbReference>
<dbReference type="PANTHER" id="PTHR46796">
    <property type="entry name" value="HTH-TYPE TRANSCRIPTIONAL ACTIVATOR RHAS-RELATED"/>
    <property type="match status" value="1"/>
</dbReference>
<dbReference type="eggNOG" id="COG2169">
    <property type="taxonomic scope" value="Bacteria"/>
</dbReference>
<dbReference type="SUPFAM" id="SSF46689">
    <property type="entry name" value="Homeodomain-like"/>
    <property type="match status" value="1"/>
</dbReference>
<protein>
    <submittedName>
        <fullName evidence="5">Transcriptional regulator protein</fullName>
    </submittedName>
</protein>
<dbReference type="GO" id="GO:0003700">
    <property type="term" value="F:DNA-binding transcription factor activity"/>
    <property type="evidence" value="ECO:0007669"/>
    <property type="project" value="InterPro"/>
</dbReference>
<organism evidence="5 6">
    <name type="scientific">Rhizobium rhizogenes (strain K84 / ATCC BAA-868)</name>
    <name type="common">Agrobacterium radiobacter</name>
    <dbReference type="NCBI Taxonomy" id="311403"/>
    <lineage>
        <taxon>Bacteria</taxon>
        <taxon>Pseudomonadati</taxon>
        <taxon>Pseudomonadota</taxon>
        <taxon>Alphaproteobacteria</taxon>
        <taxon>Hyphomicrobiales</taxon>
        <taxon>Rhizobiaceae</taxon>
        <taxon>Rhizobium/Agrobacterium group</taxon>
        <taxon>Rhizobium</taxon>
    </lineage>
</organism>
<keyword evidence="2" id="KW-0238">DNA-binding</keyword>
<dbReference type="PANTHER" id="PTHR46796:SF6">
    <property type="entry name" value="ARAC SUBFAMILY"/>
    <property type="match status" value="1"/>
</dbReference>
<reference evidence="5 6" key="1">
    <citation type="journal article" date="2009" name="J. Bacteriol.">
        <title>Genome sequences of three Agrobacterium biovars help elucidate the evolution of multichromosome genomes in bacteria.</title>
        <authorList>
            <person name="Slater S.C."/>
            <person name="Goldman B.S."/>
            <person name="Goodner B."/>
            <person name="Setubal J.C."/>
            <person name="Farrand S.K."/>
            <person name="Nester E.W."/>
            <person name="Burr T.J."/>
            <person name="Banta L."/>
            <person name="Dickerman A.W."/>
            <person name="Paulsen I."/>
            <person name="Otten L."/>
            <person name="Suen G."/>
            <person name="Welch R."/>
            <person name="Almeida N.F."/>
            <person name="Arnold F."/>
            <person name="Burton O.T."/>
            <person name="Du Z."/>
            <person name="Ewing A."/>
            <person name="Godsy E."/>
            <person name="Heisel S."/>
            <person name="Houmiel K.L."/>
            <person name="Jhaveri J."/>
            <person name="Lu J."/>
            <person name="Miller N.M."/>
            <person name="Norton S."/>
            <person name="Chen Q."/>
            <person name="Phoolcharoen W."/>
            <person name="Ohlin V."/>
            <person name="Ondrusek D."/>
            <person name="Pride N."/>
            <person name="Stricklin S.L."/>
            <person name="Sun J."/>
            <person name="Wheeler C."/>
            <person name="Wilson L."/>
            <person name="Zhu H."/>
            <person name="Wood D.W."/>
        </authorList>
    </citation>
    <scope>NUCLEOTIDE SEQUENCE [LARGE SCALE GENOMIC DNA]</scope>
    <source>
        <strain evidence="6">K84 / ATCC BAA-868</strain>
    </source>
</reference>
<dbReference type="InterPro" id="IPR050204">
    <property type="entry name" value="AraC_XylS_family_regulators"/>
</dbReference>
<dbReference type="Gene3D" id="2.60.120.10">
    <property type="entry name" value="Jelly Rolls"/>
    <property type="match status" value="1"/>
</dbReference>
<dbReference type="InterPro" id="IPR018062">
    <property type="entry name" value="HTH_AraC-typ_CS"/>
</dbReference>
<dbReference type="Pfam" id="PF07883">
    <property type="entry name" value="Cupin_2"/>
    <property type="match status" value="1"/>
</dbReference>
<dbReference type="Gene3D" id="1.10.10.60">
    <property type="entry name" value="Homeodomain-like"/>
    <property type="match status" value="2"/>
</dbReference>
<feature type="domain" description="HTH araC/xylS-type" evidence="4">
    <location>
        <begin position="199"/>
        <end position="297"/>
    </location>
</feature>
<name>B9JI76_RHIR8</name>
<dbReference type="InterPro" id="IPR018060">
    <property type="entry name" value="HTH_AraC"/>
</dbReference>
<sequence>METLAMLIEDESVPVHDGPTRHPLVVFGDHRFCAGERLDVRRMSGPHMHSQVELNYVLDGRITYWFDGRRLQISQGQLCLFWGMIPHQVVDVTEPANFVCLYVPMSVLVNLHSMGTFRDAVFRGGLIEALSVRAHDRDVFLKWREELLSGDPELEQIVRDELVARIRRIAREGWQDLREQGSAIEASRNQDPDRLPRVEKMLRFIAERALGEISAVDVGSAAGLHPNYAMSIFKKTVGLTVNQAITRHRLDTAQSLLISSDLPVAAVAFESGFGSLSRFYEAFEERFSTTPAKYRSGFGLVTTKGASAA</sequence>
<dbReference type="InterPro" id="IPR011051">
    <property type="entry name" value="RmlC_Cupin_sf"/>
</dbReference>
<evidence type="ECO:0000256" key="1">
    <source>
        <dbReference type="ARBA" id="ARBA00023015"/>
    </source>
</evidence>
<dbReference type="InterPro" id="IPR014710">
    <property type="entry name" value="RmlC-like_jellyroll"/>
</dbReference>
<keyword evidence="3" id="KW-0804">Transcription</keyword>
<evidence type="ECO:0000313" key="5">
    <source>
        <dbReference type="EMBL" id="ACM29618.1"/>
    </source>
</evidence>
<dbReference type="PROSITE" id="PS00041">
    <property type="entry name" value="HTH_ARAC_FAMILY_1"/>
    <property type="match status" value="1"/>
</dbReference>
<evidence type="ECO:0000256" key="2">
    <source>
        <dbReference type="ARBA" id="ARBA00023125"/>
    </source>
</evidence>